<organism evidence="1 2">
    <name type="scientific">Actinokineospora diospyrosa</name>
    <dbReference type="NCBI Taxonomy" id="103728"/>
    <lineage>
        <taxon>Bacteria</taxon>
        <taxon>Bacillati</taxon>
        <taxon>Actinomycetota</taxon>
        <taxon>Actinomycetes</taxon>
        <taxon>Pseudonocardiales</taxon>
        <taxon>Pseudonocardiaceae</taxon>
        <taxon>Actinokineospora</taxon>
    </lineage>
</organism>
<evidence type="ECO:0000313" key="2">
    <source>
        <dbReference type="Proteomes" id="UP001205185"/>
    </source>
</evidence>
<dbReference type="EMBL" id="JAMTCO010000011">
    <property type="protein sequence ID" value="MCP2272251.1"/>
    <property type="molecule type" value="Genomic_DNA"/>
</dbReference>
<dbReference type="Proteomes" id="UP001205185">
    <property type="component" value="Unassembled WGS sequence"/>
</dbReference>
<comment type="caution">
    <text evidence="1">The sequence shown here is derived from an EMBL/GenBank/DDBJ whole genome shotgun (WGS) entry which is preliminary data.</text>
</comment>
<protein>
    <recommendedName>
        <fullName evidence="3">DUF4065 domain-containing protein</fullName>
    </recommendedName>
</protein>
<dbReference type="RefSeq" id="WP_253889168.1">
    <property type="nucleotide sequence ID" value="NZ_BAAAVB010000015.1"/>
</dbReference>
<name>A0ABT1IJ66_9PSEU</name>
<keyword evidence="2" id="KW-1185">Reference proteome</keyword>
<gene>
    <name evidence="1" type="ORF">LV75_004770</name>
</gene>
<reference evidence="1 2" key="1">
    <citation type="submission" date="2022-06" db="EMBL/GenBank/DDBJ databases">
        <title>Genomic Encyclopedia of Archaeal and Bacterial Type Strains, Phase II (KMG-II): from individual species to whole genera.</title>
        <authorList>
            <person name="Goeker M."/>
        </authorList>
    </citation>
    <scope>NUCLEOTIDE SEQUENCE [LARGE SCALE GENOMIC DNA]</scope>
    <source>
        <strain evidence="1 2">DSM 44255</strain>
    </source>
</reference>
<accession>A0ABT1IJ66</accession>
<proteinExistence type="predicted"/>
<evidence type="ECO:0008006" key="3">
    <source>
        <dbReference type="Google" id="ProtNLM"/>
    </source>
</evidence>
<evidence type="ECO:0000313" key="1">
    <source>
        <dbReference type="EMBL" id="MCP2272251.1"/>
    </source>
</evidence>
<sequence length="153" mass="16701">MGEVGEMVGSAGRWGVLLYYCQAWHVVWEGRGLFSARIEAGGEGPVVGVGRQDLELSERERGVVDAVVGFYGGLTDGELASLVRSEAPWREAEVGAEIPVSALLRFYSGLALRHGEDVPRRPVGDEELAVPELLALVESEVPRWRETLDRLAQ</sequence>